<dbReference type="Gene3D" id="1.25.40.10">
    <property type="entry name" value="Tetratricopeptide repeat domain"/>
    <property type="match status" value="1"/>
</dbReference>
<dbReference type="InterPro" id="IPR011990">
    <property type="entry name" value="TPR-like_helical_dom_sf"/>
</dbReference>
<proteinExistence type="predicted"/>
<sequence length="203" mass="24305">MNLILFIPIFLFSQQDNDWSFYMRKALDDIKKEDFKSAKINLEKSIELDSKNPAPYYFKGFSEIIMNQEEQGCKSLIESIYLNFNHAKQLYAEKCLRFNPKLNIQNFRTGKYELMFLDNSFYKYEIERKNDIQFEKYEGKIYSGKLVWLGDGDYTIIADEKTEKELDKNPKFYTRVLKIEGDEYLYIKIEENQVAYGIIKKLQ</sequence>
<dbReference type="RefSeq" id="WP_251834313.1">
    <property type="nucleotide sequence ID" value="NZ_JACSPS010000010.1"/>
</dbReference>
<gene>
    <name evidence="1" type="ORF">H9628_11625</name>
</gene>
<protein>
    <recommendedName>
        <fullName evidence="3">Tetratricopeptide repeat protein</fullName>
    </recommendedName>
</protein>
<dbReference type="Proteomes" id="UP000626242">
    <property type="component" value="Unassembled WGS sequence"/>
</dbReference>
<dbReference type="EMBL" id="JACSPS010000010">
    <property type="protein sequence ID" value="MBD8019116.1"/>
    <property type="molecule type" value="Genomic_DNA"/>
</dbReference>
<evidence type="ECO:0000313" key="1">
    <source>
        <dbReference type="EMBL" id="MBD8019116.1"/>
    </source>
</evidence>
<comment type="caution">
    <text evidence="1">The sequence shown here is derived from an EMBL/GenBank/DDBJ whole genome shotgun (WGS) entry which is preliminary data.</text>
</comment>
<reference evidence="1 2" key="1">
    <citation type="submission" date="2020-08" db="EMBL/GenBank/DDBJ databases">
        <title>A Genomic Blueprint of the Chicken Gut Microbiome.</title>
        <authorList>
            <person name="Gilroy R."/>
            <person name="Ravi A."/>
            <person name="Getino M."/>
            <person name="Pursley I."/>
            <person name="Horton D.L."/>
            <person name="Alikhan N.-F."/>
            <person name="Baker D."/>
            <person name="Gharbi K."/>
            <person name="Hall N."/>
            <person name="Watson M."/>
            <person name="Adriaenssens E.M."/>
            <person name="Foster-Nyarko E."/>
            <person name="Jarju S."/>
            <person name="Secka A."/>
            <person name="Antonio M."/>
            <person name="Oren A."/>
            <person name="Chaudhuri R."/>
            <person name="La Ragione R.M."/>
            <person name="Hildebrand F."/>
            <person name="Pallen M.J."/>
        </authorList>
    </citation>
    <scope>NUCLEOTIDE SEQUENCE [LARGE SCALE GENOMIC DNA]</scope>
    <source>
        <strain evidence="1 2">Sa1CVA4</strain>
    </source>
</reference>
<evidence type="ECO:0008006" key="3">
    <source>
        <dbReference type="Google" id="ProtNLM"/>
    </source>
</evidence>
<organism evidence="1 2">
    <name type="scientific">Kaistella pullorum</name>
    <dbReference type="NCBI Taxonomy" id="2763074"/>
    <lineage>
        <taxon>Bacteria</taxon>
        <taxon>Pseudomonadati</taxon>
        <taxon>Bacteroidota</taxon>
        <taxon>Flavobacteriia</taxon>
        <taxon>Flavobacteriales</taxon>
        <taxon>Weeksellaceae</taxon>
        <taxon>Chryseobacterium group</taxon>
        <taxon>Kaistella</taxon>
    </lineage>
</organism>
<keyword evidence="2" id="KW-1185">Reference proteome</keyword>
<name>A0ABR8WQZ0_9FLAO</name>
<evidence type="ECO:0000313" key="2">
    <source>
        <dbReference type="Proteomes" id="UP000626242"/>
    </source>
</evidence>
<dbReference type="SUPFAM" id="SSF48452">
    <property type="entry name" value="TPR-like"/>
    <property type="match status" value="1"/>
</dbReference>
<accession>A0ABR8WQZ0</accession>